<dbReference type="EMBL" id="JAQQWL010000007">
    <property type="protein sequence ID" value="KAK8064513.1"/>
    <property type="molecule type" value="Genomic_DNA"/>
</dbReference>
<feature type="compositionally biased region" description="Acidic residues" evidence="1">
    <location>
        <begin position="299"/>
        <end position="309"/>
    </location>
</feature>
<reference evidence="2 3" key="1">
    <citation type="submission" date="2023-01" db="EMBL/GenBank/DDBJ databases">
        <title>Analysis of 21 Apiospora genomes using comparative genomics revels a genus with tremendous synthesis potential of carbohydrate active enzymes and secondary metabolites.</title>
        <authorList>
            <person name="Sorensen T."/>
        </authorList>
    </citation>
    <scope>NUCLEOTIDE SEQUENCE [LARGE SCALE GENOMIC DNA]</scope>
    <source>
        <strain evidence="2 3">CBS 135458</strain>
    </source>
</reference>
<feature type="compositionally biased region" description="Polar residues" evidence="1">
    <location>
        <begin position="283"/>
        <end position="293"/>
    </location>
</feature>
<feature type="region of interest" description="Disordered" evidence="1">
    <location>
        <begin position="473"/>
        <end position="508"/>
    </location>
</feature>
<feature type="compositionally biased region" description="Polar residues" evidence="1">
    <location>
        <begin position="258"/>
        <end position="276"/>
    </location>
</feature>
<comment type="caution">
    <text evidence="2">The sequence shown here is derived from an EMBL/GenBank/DDBJ whole genome shotgun (WGS) entry which is preliminary data.</text>
</comment>
<dbReference type="PANTHER" id="PTHR38166:SF1">
    <property type="entry name" value="C2H2-TYPE DOMAIN-CONTAINING PROTEIN"/>
    <property type="match status" value="1"/>
</dbReference>
<dbReference type="RefSeq" id="XP_066715502.1">
    <property type="nucleotide sequence ID" value="XM_066858560.1"/>
</dbReference>
<feature type="compositionally biased region" description="Polar residues" evidence="1">
    <location>
        <begin position="473"/>
        <end position="494"/>
    </location>
</feature>
<gene>
    <name evidence="2" type="ORF">PG994_007151</name>
</gene>
<feature type="region of interest" description="Disordered" evidence="1">
    <location>
        <begin position="258"/>
        <end position="321"/>
    </location>
</feature>
<feature type="region of interest" description="Disordered" evidence="1">
    <location>
        <begin position="190"/>
        <end position="223"/>
    </location>
</feature>
<evidence type="ECO:0000313" key="2">
    <source>
        <dbReference type="EMBL" id="KAK8064513.1"/>
    </source>
</evidence>
<dbReference type="PANTHER" id="PTHR38166">
    <property type="entry name" value="C2H2-TYPE DOMAIN-CONTAINING PROTEIN-RELATED"/>
    <property type="match status" value="1"/>
</dbReference>
<evidence type="ECO:0000313" key="3">
    <source>
        <dbReference type="Proteomes" id="UP001480595"/>
    </source>
</evidence>
<organism evidence="2 3">
    <name type="scientific">Apiospora phragmitis</name>
    <dbReference type="NCBI Taxonomy" id="2905665"/>
    <lineage>
        <taxon>Eukaryota</taxon>
        <taxon>Fungi</taxon>
        <taxon>Dikarya</taxon>
        <taxon>Ascomycota</taxon>
        <taxon>Pezizomycotina</taxon>
        <taxon>Sordariomycetes</taxon>
        <taxon>Xylariomycetidae</taxon>
        <taxon>Amphisphaeriales</taxon>
        <taxon>Apiosporaceae</taxon>
        <taxon>Apiospora</taxon>
    </lineage>
</organism>
<evidence type="ECO:0008006" key="4">
    <source>
        <dbReference type="Google" id="ProtNLM"/>
    </source>
</evidence>
<feature type="compositionally biased region" description="Basic and acidic residues" evidence="1">
    <location>
        <begin position="190"/>
        <end position="209"/>
    </location>
</feature>
<protein>
    <recommendedName>
        <fullName evidence="4">C2H2-type domain-containing protein</fullName>
    </recommendedName>
</protein>
<sequence length="508" mass="56852">MSQPGNNGLDPLHSVPAGGQADHGWARALGIESFEPPDTDSAHHRMQATELFACPFLQHDRTRHCNWDGCQHPYYSISSIKQHIEDAHMEKDNRFCFRCGEIFGCLKELAEHGHGGISCFRQDNGICFEKDVVTAEMLVEISRIEESTNNGPSPDAQKWRLVFQVIFPEEVIPSPCKHLLLPQLNTYTSRPKEMDQQKFDGSSKNDRSDPGSLAGTVNPHNEKYDSVNLSKLRVFLKLHREAIQSTVALITRQAQIGENDTRGNNNDSDPSGSVPQSLKRKGVQNTGNANGKYQKSPDDDQGSDTDGEDESRSPKVPRAGAAWGLVGGREHLFRRHKAHEHRCLRCGDSFEDIRSLKAHMRELIACPLRELTNPEGIDGRYTPSFQDTDCEPCNTDYLLSMADIVDSQLQDRVFESCNRDHSSESPMIHDEQAIVRNAYNAIVKPFADIISADYIPDLDFMLAEAWQPLEGATTRQATSGPEPNKTVQPSSSASLRREWDLGSWTWDA</sequence>
<proteinExistence type="predicted"/>
<dbReference type="Proteomes" id="UP001480595">
    <property type="component" value="Unassembled WGS sequence"/>
</dbReference>
<keyword evidence="3" id="KW-1185">Reference proteome</keyword>
<name>A0ABR1UZZ3_9PEZI</name>
<accession>A0ABR1UZZ3</accession>
<dbReference type="GeneID" id="92091623"/>
<evidence type="ECO:0000256" key="1">
    <source>
        <dbReference type="SAM" id="MobiDB-lite"/>
    </source>
</evidence>